<comment type="caution">
    <text evidence="2">The sequence shown here is derived from an EMBL/GenBank/DDBJ whole genome shotgun (WGS) entry which is preliminary data.</text>
</comment>
<dbReference type="SMART" id="SM00256">
    <property type="entry name" value="FBOX"/>
    <property type="match status" value="1"/>
</dbReference>
<dbReference type="InterPro" id="IPR001810">
    <property type="entry name" value="F-box_dom"/>
</dbReference>
<dbReference type="EMBL" id="JABXXO010000012">
    <property type="protein sequence ID" value="KAF7762292.1"/>
    <property type="molecule type" value="Genomic_DNA"/>
</dbReference>
<dbReference type="Gene3D" id="1.20.1280.50">
    <property type="match status" value="1"/>
</dbReference>
<proteinExistence type="predicted"/>
<dbReference type="Proteomes" id="UP000629468">
    <property type="component" value="Unassembled WGS sequence"/>
</dbReference>
<dbReference type="Pfam" id="PF00646">
    <property type="entry name" value="F-box"/>
    <property type="match status" value="1"/>
</dbReference>
<accession>A0A8H7C4U1</accession>
<reference evidence="2 3" key="1">
    <citation type="journal article" name="Sci. Rep.">
        <title>Telomere-to-telomere assembled and centromere annotated genomes of the two main subspecies of the button mushroom Agaricus bisporus reveal especially polymorphic chromosome ends.</title>
        <authorList>
            <person name="Sonnenberg A.S.M."/>
            <person name="Sedaghat-Telgerd N."/>
            <person name="Lavrijssen B."/>
            <person name="Ohm R.A."/>
            <person name="Hendrickx P.M."/>
            <person name="Scholtmeijer K."/>
            <person name="Baars J.J.P."/>
            <person name="van Peer A."/>
        </authorList>
    </citation>
    <scope>NUCLEOTIDE SEQUENCE [LARGE SCALE GENOMIC DNA]</scope>
    <source>
        <strain evidence="2 3">H119_p4</strain>
    </source>
</reference>
<dbReference type="InterPro" id="IPR036047">
    <property type="entry name" value="F-box-like_dom_sf"/>
</dbReference>
<protein>
    <recommendedName>
        <fullName evidence="1">F-box domain-containing protein</fullName>
    </recommendedName>
</protein>
<sequence length="462" mass="51783">MSMTRVNKSDRPSLISLSTEVLCQILLHLDDPSILAARQTNRTLYFASKSRHLWCQIINRLQMSHGVPAPEDEIDAYTVEELEKWGFRRNRAQALWAGISKNRFRTRIVNLPDCPINSSCYCKLIPGVRWLLVGYSNATMYIIDLEDVSLTSHLLCDPGEFYKKLCETGNITYNFWVNPSKSRLSLRIAGCVTESFSDARTFVYQVDLVGHGSAATLIARPYAYFPNCDDGEGPAAAGQLQVYDYYAKVVEGGEDQPMSSDSNPIICNLSGSFFNAINFVHDDTFVVLGTSPDAVYVLEINPITRSITLLHTIIIETSSDCDLWWSDIVGFPGSSESRMVFLGYNPTFLRGIVIPHHKNIPATKVEFAEVQSDWNRTPNLTALGPSVSLFFQSDWLQDVGLFRIFGQSWDISHPNQLADYFSVDYESMNGGFELASFDQNIGRVAYIVYDGSTARISVVDLV</sequence>
<dbReference type="AlphaFoldDB" id="A0A8H7C4U1"/>
<evidence type="ECO:0000259" key="1">
    <source>
        <dbReference type="SMART" id="SM00256"/>
    </source>
</evidence>
<gene>
    <name evidence="2" type="ORF">Agabi119p4_8885</name>
</gene>
<evidence type="ECO:0000313" key="3">
    <source>
        <dbReference type="Proteomes" id="UP000629468"/>
    </source>
</evidence>
<feature type="domain" description="F-box" evidence="1">
    <location>
        <begin position="17"/>
        <end position="57"/>
    </location>
</feature>
<organism evidence="2 3">
    <name type="scientific">Agaricus bisporus var. burnettii</name>
    <dbReference type="NCBI Taxonomy" id="192524"/>
    <lineage>
        <taxon>Eukaryota</taxon>
        <taxon>Fungi</taxon>
        <taxon>Dikarya</taxon>
        <taxon>Basidiomycota</taxon>
        <taxon>Agaricomycotina</taxon>
        <taxon>Agaricomycetes</taxon>
        <taxon>Agaricomycetidae</taxon>
        <taxon>Agaricales</taxon>
        <taxon>Agaricineae</taxon>
        <taxon>Agaricaceae</taxon>
        <taxon>Agaricus</taxon>
    </lineage>
</organism>
<name>A0A8H7C4U1_AGABI</name>
<evidence type="ECO:0000313" key="2">
    <source>
        <dbReference type="EMBL" id="KAF7762292.1"/>
    </source>
</evidence>
<dbReference type="SUPFAM" id="SSF81383">
    <property type="entry name" value="F-box domain"/>
    <property type="match status" value="1"/>
</dbReference>